<dbReference type="PANTHER" id="PTHR11265:SF0">
    <property type="entry name" value="12S RRNA N4-METHYLCYTIDINE METHYLTRANSFERASE"/>
    <property type="match status" value="1"/>
</dbReference>
<reference evidence="9 10" key="1">
    <citation type="submission" date="2020-07" db="EMBL/GenBank/DDBJ databases">
        <title>Sequencing the genomes of 1000 actinobacteria strains.</title>
        <authorList>
            <person name="Klenk H.-P."/>
        </authorList>
    </citation>
    <scope>NUCLEOTIDE SEQUENCE [LARGE SCALE GENOMIC DNA]</scope>
    <source>
        <strain evidence="9 10">DSM 24723</strain>
    </source>
</reference>
<evidence type="ECO:0000256" key="8">
    <source>
        <dbReference type="SAM" id="MobiDB-lite"/>
    </source>
</evidence>
<dbReference type="Gene3D" id="3.40.50.150">
    <property type="entry name" value="Vaccinia Virus protein VP39"/>
    <property type="match status" value="1"/>
</dbReference>
<dbReference type="HAMAP" id="MF_01007">
    <property type="entry name" value="16SrRNA_methyltr_H"/>
    <property type="match status" value="1"/>
</dbReference>
<evidence type="ECO:0000256" key="1">
    <source>
        <dbReference type="ARBA" id="ARBA00010396"/>
    </source>
</evidence>
<evidence type="ECO:0000256" key="4">
    <source>
        <dbReference type="ARBA" id="ARBA00022603"/>
    </source>
</evidence>
<keyword evidence="6 7" id="KW-0949">S-adenosyl-L-methionine</keyword>
<comment type="caution">
    <text evidence="7">Lacks conserved residue(s) required for the propagation of feature annotation.</text>
</comment>
<dbReference type="GO" id="GO:0071424">
    <property type="term" value="F:rRNA (cytosine-N4-)-methyltransferase activity"/>
    <property type="evidence" value="ECO:0007669"/>
    <property type="project" value="UniProtKB-UniRule"/>
</dbReference>
<sequence length="334" mass="36108">MMTTHQPPADETTGRHLPVMPAEVAEHLAPALTADGAVHVDGTLGLGGHAEAVLSAHPGVRLVGIDRDPQALALAEQRLAPFADRVDLVHAVNDELGEVLDDLGLATVDSIFFDLGVSSLQLDESERGFAYAQDAPLDMRMDPTVGITAAEVLNTYPQDRLARVLAELGEERFARRIAAAVVRERERAPFERSARLVELLRESIPAASQRAGGHPGKRTFQALRIEVNAELVTWQRALPVALQRLAVGGRIAVLSFHSLEDRITKRALTAAARSSAPVDLPVELPEHAPELRLLTRGAQTPTAAELAENPRSASVRLRAAERIRPPRRPEGTAR</sequence>
<dbReference type="NCBIfam" id="TIGR00006">
    <property type="entry name" value="16S rRNA (cytosine(1402)-N(4))-methyltransferase RsmH"/>
    <property type="match status" value="1"/>
</dbReference>
<dbReference type="EC" id="2.1.1.199" evidence="7"/>
<dbReference type="PIRSF" id="PIRSF004486">
    <property type="entry name" value="MraW"/>
    <property type="match status" value="1"/>
</dbReference>
<dbReference type="EMBL" id="JACBZX010000001">
    <property type="protein sequence ID" value="NYG37737.1"/>
    <property type="molecule type" value="Genomic_DNA"/>
</dbReference>
<evidence type="ECO:0000256" key="6">
    <source>
        <dbReference type="ARBA" id="ARBA00022691"/>
    </source>
</evidence>
<dbReference type="InterPro" id="IPR023397">
    <property type="entry name" value="SAM-dep_MeTrfase_MraW_recog"/>
</dbReference>
<dbReference type="Pfam" id="PF01795">
    <property type="entry name" value="Methyltransf_5"/>
    <property type="match status" value="1"/>
</dbReference>
<keyword evidence="10" id="KW-1185">Reference proteome</keyword>
<protein>
    <recommendedName>
        <fullName evidence="7">Ribosomal RNA small subunit methyltransferase H</fullName>
        <ecNumber evidence="7">2.1.1.199</ecNumber>
    </recommendedName>
    <alternativeName>
        <fullName evidence="7">16S rRNA m(4)C1402 methyltransferase</fullName>
    </alternativeName>
    <alternativeName>
        <fullName evidence="7">rRNA (cytosine-N(4)-)-methyltransferase RsmH</fullName>
    </alternativeName>
</protein>
<feature type="binding site" evidence="7">
    <location>
        <position position="114"/>
    </location>
    <ligand>
        <name>S-adenosyl-L-methionine</name>
        <dbReference type="ChEBI" id="CHEBI:59789"/>
    </ligand>
</feature>
<keyword evidence="4 7" id="KW-0489">Methyltransferase</keyword>
<organism evidence="9 10">
    <name type="scientific">Janibacter alkaliphilus</name>
    <dbReference type="NCBI Taxonomy" id="1069963"/>
    <lineage>
        <taxon>Bacteria</taxon>
        <taxon>Bacillati</taxon>
        <taxon>Actinomycetota</taxon>
        <taxon>Actinomycetes</taxon>
        <taxon>Micrococcales</taxon>
        <taxon>Intrasporangiaceae</taxon>
        <taxon>Janibacter</taxon>
    </lineage>
</organism>
<keyword evidence="3 7" id="KW-0698">rRNA processing</keyword>
<dbReference type="FunFam" id="1.10.150.170:FF:000001">
    <property type="entry name" value="Ribosomal RNA small subunit methyltransferase H"/>
    <property type="match status" value="1"/>
</dbReference>
<comment type="subcellular location">
    <subcellularLocation>
        <location evidence="7">Cytoplasm</location>
    </subcellularLocation>
</comment>
<dbReference type="RefSeq" id="WP_179463059.1">
    <property type="nucleotide sequence ID" value="NZ_JACBZX010000001.1"/>
</dbReference>
<comment type="function">
    <text evidence="7">Specifically methylates the N4 position of cytidine in position 1402 (C1402) of 16S rRNA.</text>
</comment>
<dbReference type="SUPFAM" id="SSF81799">
    <property type="entry name" value="Putative methyltransferase TM0872, insert domain"/>
    <property type="match status" value="1"/>
</dbReference>
<dbReference type="GO" id="GO:0070475">
    <property type="term" value="P:rRNA base methylation"/>
    <property type="evidence" value="ECO:0007669"/>
    <property type="project" value="UniProtKB-UniRule"/>
</dbReference>
<dbReference type="GO" id="GO:0005737">
    <property type="term" value="C:cytoplasm"/>
    <property type="evidence" value="ECO:0007669"/>
    <property type="project" value="UniProtKB-SubCell"/>
</dbReference>
<feature type="binding site" evidence="7">
    <location>
        <position position="66"/>
    </location>
    <ligand>
        <name>S-adenosyl-L-methionine</name>
        <dbReference type="ChEBI" id="CHEBI:59789"/>
    </ligand>
</feature>
<dbReference type="Gene3D" id="1.10.150.170">
    <property type="entry name" value="Putative methyltransferase TM0872, insert domain"/>
    <property type="match status" value="1"/>
</dbReference>
<gene>
    <name evidence="7" type="primary">rsmH</name>
    <name evidence="9" type="ORF">BJY28_002206</name>
</gene>
<comment type="caution">
    <text evidence="9">The sequence shown here is derived from an EMBL/GenBank/DDBJ whole genome shotgun (WGS) entry which is preliminary data.</text>
</comment>
<accession>A0A852X5M0</accession>
<evidence type="ECO:0000256" key="3">
    <source>
        <dbReference type="ARBA" id="ARBA00022552"/>
    </source>
</evidence>
<evidence type="ECO:0000256" key="5">
    <source>
        <dbReference type="ARBA" id="ARBA00022679"/>
    </source>
</evidence>
<feature type="binding site" evidence="7">
    <location>
        <position position="121"/>
    </location>
    <ligand>
        <name>S-adenosyl-L-methionine</name>
        <dbReference type="ChEBI" id="CHEBI:59789"/>
    </ligand>
</feature>
<evidence type="ECO:0000256" key="2">
    <source>
        <dbReference type="ARBA" id="ARBA00022490"/>
    </source>
</evidence>
<proteinExistence type="inferred from homology"/>
<evidence type="ECO:0000313" key="9">
    <source>
        <dbReference type="EMBL" id="NYG37737.1"/>
    </source>
</evidence>
<feature type="binding site" evidence="7">
    <location>
        <begin position="47"/>
        <end position="49"/>
    </location>
    <ligand>
        <name>S-adenosyl-L-methionine</name>
        <dbReference type="ChEBI" id="CHEBI:59789"/>
    </ligand>
</feature>
<comment type="similarity">
    <text evidence="1 7">Belongs to the methyltransferase superfamily. RsmH family.</text>
</comment>
<evidence type="ECO:0000256" key="7">
    <source>
        <dbReference type="HAMAP-Rule" id="MF_01007"/>
    </source>
</evidence>
<keyword evidence="2 7" id="KW-0963">Cytoplasm</keyword>
<dbReference type="AlphaFoldDB" id="A0A852X5M0"/>
<name>A0A852X5M0_9MICO</name>
<comment type="catalytic activity">
    <reaction evidence="7">
        <text>cytidine(1402) in 16S rRNA + S-adenosyl-L-methionine = N(4)-methylcytidine(1402) in 16S rRNA + S-adenosyl-L-homocysteine + H(+)</text>
        <dbReference type="Rhea" id="RHEA:42928"/>
        <dbReference type="Rhea" id="RHEA-COMP:10286"/>
        <dbReference type="Rhea" id="RHEA-COMP:10287"/>
        <dbReference type="ChEBI" id="CHEBI:15378"/>
        <dbReference type="ChEBI" id="CHEBI:57856"/>
        <dbReference type="ChEBI" id="CHEBI:59789"/>
        <dbReference type="ChEBI" id="CHEBI:74506"/>
        <dbReference type="ChEBI" id="CHEBI:82748"/>
        <dbReference type="EC" id="2.1.1.199"/>
    </reaction>
</comment>
<feature type="compositionally biased region" description="Basic and acidic residues" evidence="8">
    <location>
        <begin position="318"/>
        <end position="334"/>
    </location>
</feature>
<dbReference type="PANTHER" id="PTHR11265">
    <property type="entry name" value="S-ADENOSYL-METHYLTRANSFERASE MRAW"/>
    <property type="match status" value="1"/>
</dbReference>
<dbReference type="InterPro" id="IPR029063">
    <property type="entry name" value="SAM-dependent_MTases_sf"/>
</dbReference>
<keyword evidence="5 7" id="KW-0808">Transferase</keyword>
<evidence type="ECO:0000313" key="10">
    <source>
        <dbReference type="Proteomes" id="UP000592181"/>
    </source>
</evidence>
<dbReference type="InterPro" id="IPR002903">
    <property type="entry name" value="RsmH"/>
</dbReference>
<dbReference type="Proteomes" id="UP000592181">
    <property type="component" value="Unassembled WGS sequence"/>
</dbReference>
<feature type="region of interest" description="Disordered" evidence="8">
    <location>
        <begin position="300"/>
        <end position="334"/>
    </location>
</feature>
<dbReference type="SUPFAM" id="SSF53335">
    <property type="entry name" value="S-adenosyl-L-methionine-dependent methyltransferases"/>
    <property type="match status" value="1"/>
</dbReference>